<evidence type="ECO:0000256" key="1">
    <source>
        <dbReference type="PROSITE-ProRule" id="PRU00047"/>
    </source>
</evidence>
<accession>A0A438GRY9</accession>
<dbReference type="InterPro" id="IPR036875">
    <property type="entry name" value="Znf_CCHC_sf"/>
</dbReference>
<feature type="region of interest" description="Disordered" evidence="2">
    <location>
        <begin position="142"/>
        <end position="220"/>
    </location>
</feature>
<dbReference type="InterPro" id="IPR001878">
    <property type="entry name" value="Znf_CCHC"/>
</dbReference>
<dbReference type="SUPFAM" id="SSF57756">
    <property type="entry name" value="Retrovirus zinc finger-like domains"/>
    <property type="match status" value="1"/>
</dbReference>
<dbReference type="Pfam" id="PF22936">
    <property type="entry name" value="Pol_BBD"/>
    <property type="match status" value="1"/>
</dbReference>
<dbReference type="Gene3D" id="4.10.60.10">
    <property type="entry name" value="Zinc finger, CCHC-type"/>
    <property type="match status" value="1"/>
</dbReference>
<dbReference type="InterPro" id="IPR054722">
    <property type="entry name" value="PolX-like_BBD"/>
</dbReference>
<feature type="compositionally biased region" description="Basic residues" evidence="2">
    <location>
        <begin position="200"/>
        <end position="210"/>
    </location>
</feature>
<dbReference type="GO" id="GO:0008270">
    <property type="term" value="F:zinc ion binding"/>
    <property type="evidence" value="ECO:0007669"/>
    <property type="project" value="UniProtKB-KW"/>
</dbReference>
<keyword evidence="1" id="KW-0863">Zinc-finger</keyword>
<evidence type="ECO:0000313" key="4">
    <source>
        <dbReference type="EMBL" id="RVW74967.1"/>
    </source>
</evidence>
<feature type="compositionally biased region" description="Polar residues" evidence="2">
    <location>
        <begin position="166"/>
        <end position="193"/>
    </location>
</feature>
<dbReference type="SMART" id="SM00343">
    <property type="entry name" value="ZnF_C2HC"/>
    <property type="match status" value="1"/>
</dbReference>
<keyword evidence="1" id="KW-0479">Metal-binding</keyword>
<dbReference type="CDD" id="cd09272">
    <property type="entry name" value="RNase_HI_RT_Ty1"/>
    <property type="match status" value="1"/>
</dbReference>
<keyword evidence="1" id="KW-0862">Zinc</keyword>
<evidence type="ECO:0000256" key="2">
    <source>
        <dbReference type="SAM" id="MobiDB-lite"/>
    </source>
</evidence>
<comment type="caution">
    <text evidence="4">The sequence shown here is derived from an EMBL/GenBank/DDBJ whole genome shotgun (WGS) entry which is preliminary data.</text>
</comment>
<dbReference type="AlphaFoldDB" id="A0A438GRY9"/>
<dbReference type="PANTHER" id="PTHR11439">
    <property type="entry name" value="GAG-POL-RELATED RETROTRANSPOSON"/>
    <property type="match status" value="1"/>
</dbReference>
<organism evidence="4 5">
    <name type="scientific">Vitis vinifera</name>
    <name type="common">Grape</name>
    <dbReference type="NCBI Taxonomy" id="29760"/>
    <lineage>
        <taxon>Eukaryota</taxon>
        <taxon>Viridiplantae</taxon>
        <taxon>Streptophyta</taxon>
        <taxon>Embryophyta</taxon>
        <taxon>Tracheophyta</taxon>
        <taxon>Spermatophyta</taxon>
        <taxon>Magnoliopsida</taxon>
        <taxon>eudicotyledons</taxon>
        <taxon>Gunneridae</taxon>
        <taxon>Pentapetalae</taxon>
        <taxon>rosids</taxon>
        <taxon>Vitales</taxon>
        <taxon>Vitaceae</taxon>
        <taxon>Viteae</taxon>
        <taxon>Vitis</taxon>
    </lineage>
</organism>
<gene>
    <name evidence="4" type="primary">POLX_2738</name>
    <name evidence="4" type="ORF">CK203_049959</name>
</gene>
<reference evidence="4 5" key="1">
    <citation type="journal article" date="2018" name="PLoS Genet.">
        <title>Population sequencing reveals clonal diversity and ancestral inbreeding in the grapevine cultivar Chardonnay.</title>
        <authorList>
            <person name="Roach M.J."/>
            <person name="Johnson D.L."/>
            <person name="Bohlmann J."/>
            <person name="van Vuuren H.J."/>
            <person name="Jones S.J."/>
            <person name="Pretorius I.S."/>
            <person name="Schmidt S.A."/>
            <person name="Borneman A.R."/>
        </authorList>
    </citation>
    <scope>NUCLEOTIDE SEQUENCE [LARGE SCALE GENOMIC DNA]</scope>
    <source>
        <strain evidence="5">cv. Chardonnay</strain>
        <tissue evidence="4">Leaf</tissue>
    </source>
</reference>
<dbReference type="Pfam" id="PF00098">
    <property type="entry name" value="zf-CCHC"/>
    <property type="match status" value="1"/>
</dbReference>
<evidence type="ECO:0000313" key="5">
    <source>
        <dbReference type="Proteomes" id="UP000288805"/>
    </source>
</evidence>
<evidence type="ECO:0000259" key="3">
    <source>
        <dbReference type="PROSITE" id="PS50158"/>
    </source>
</evidence>
<dbReference type="Proteomes" id="UP000288805">
    <property type="component" value="Unassembled WGS sequence"/>
</dbReference>
<dbReference type="EMBL" id="QGNW01000360">
    <property type="protein sequence ID" value="RVW74967.1"/>
    <property type="molecule type" value="Genomic_DNA"/>
</dbReference>
<dbReference type="PROSITE" id="PS50158">
    <property type="entry name" value="ZF_CCHC"/>
    <property type="match status" value="1"/>
</dbReference>
<proteinExistence type="predicted"/>
<sequence>MAKEAGKVSGIEKFNGTDFAYWRMQIEDYLYGRKLHLPLLGTKPESMKVEEWALLDRQVLGVIRLILSRSVAHNVVKENTTADLMKALSEIDFDDEIRALIVLASLPNSWEAMRMTVSNSTGKEKLKYNDIGDLIMAEEIRRRDAGETSGSSSALNLETRGRGNDRNSNQGRSKSRNFNQNRSKSRSGQQVQCWNCGKTGHFKRQCKSPKKKNEDDSPNVVTEEVQDALLLAVDNPLDDWVLDSGASFHTTPHREIIQNYAAGDFGKVYLADGLALDVVVLADIRISLPNGLMYAIVCTRPDIAHAVGVDYVNANFAGDIDSRKSTTRFVFTLGGTTISWASNLQKIVTLSTTEAEYVTATEARNEMIWLHGFLDELDKLGILEKICESKNPADMLTKGVTIEKLKLCAASIGLLA</sequence>
<feature type="domain" description="CCHC-type" evidence="3">
    <location>
        <begin position="193"/>
        <end position="208"/>
    </location>
</feature>
<dbReference type="GO" id="GO:0003676">
    <property type="term" value="F:nucleic acid binding"/>
    <property type="evidence" value="ECO:0007669"/>
    <property type="project" value="InterPro"/>
</dbReference>
<name>A0A438GRY9_VITVI</name>
<protein>
    <submittedName>
        <fullName evidence="4">Retrovirus-related Pol polyprotein from transposon TNT 1-94</fullName>
    </submittedName>
</protein>